<feature type="signal peptide" evidence="3">
    <location>
        <begin position="1"/>
        <end position="21"/>
    </location>
</feature>
<dbReference type="SUPFAM" id="SSF53474">
    <property type="entry name" value="alpha/beta-Hydrolases"/>
    <property type="match status" value="1"/>
</dbReference>
<dbReference type="PANTHER" id="PTHR46640">
    <property type="entry name" value="TRIACYLGLYCEROL LIPASE, PUTATIVE (AFU_ORTHOLOGUE AFUA_6G06510)-RELATED"/>
    <property type="match status" value="1"/>
</dbReference>
<dbReference type="Pfam" id="PF01764">
    <property type="entry name" value="Lipase_3"/>
    <property type="match status" value="1"/>
</dbReference>
<sequence>MMSARLFILYLFVAFTPVVRCSSNLPITPYIYERLVYFIKASSISSCISDNLLLVNKTFNDGGCPPHINFCNDEIINPTAGQTVVELVLSAKKGELGSGYLAVDHGKKVVILAFRGSTTRQDWFSDFEIYPVEYSPLCVKEYRKLIEEGKIRECEGCKMHRGFLRFTETLGMDVFKKMESILESYPDYRIVVTGHSLGAALASLAGIELKIRGFDPLVLTFATPKIFNSEMKQWVDELFETDAIEKESILKNEIQFRKGYFRVVHTGDYIPMVPPFYHPAGLEMFINKVGLPQNAEDIEYRGKNNRLTLKDGFREGMSGLVEDWLHVYEHRAYFIDVVGCSGL</sequence>
<dbReference type="AlphaFoldDB" id="A0A8B8UUH8"/>
<dbReference type="PANTHER" id="PTHR46640:SF3">
    <property type="entry name" value="LIPASE LIH1-RELATED"/>
    <property type="match status" value="1"/>
</dbReference>
<name>A0A8B8UUH8_SACPA</name>
<evidence type="ECO:0000256" key="2">
    <source>
        <dbReference type="ARBA" id="ARBA00022801"/>
    </source>
</evidence>
<dbReference type="Gene3D" id="3.40.50.1820">
    <property type="entry name" value="alpha/beta hydrolase"/>
    <property type="match status" value="1"/>
</dbReference>
<dbReference type="KEGG" id="spao:SPAR_J02860"/>
<dbReference type="GeneID" id="54631695"/>
<reference evidence="5" key="2">
    <citation type="submission" date="2020-01" db="EMBL/GenBank/DDBJ databases">
        <title>Population-level Yeast Reference Genomes.</title>
        <authorList>
            <person name="Yue J.-X."/>
        </authorList>
    </citation>
    <scope>NUCLEOTIDE SEQUENCE</scope>
    <source>
        <strain evidence="5">CBS432</strain>
    </source>
</reference>
<protein>
    <recommendedName>
        <fullName evidence="1">triacylglycerol lipase</fullName>
        <ecNumber evidence="1">3.1.1.3</ecNumber>
    </recommendedName>
</protein>
<accession>A0A8B8UUH8</accession>
<reference evidence="5" key="4">
    <citation type="submission" date="2025-08" db="UniProtKB">
        <authorList>
            <consortium name="RefSeq"/>
        </authorList>
    </citation>
    <scope>IDENTIFICATION</scope>
    <source>
        <strain evidence="5">CBS432</strain>
    </source>
</reference>
<dbReference type="GO" id="GO:0004806">
    <property type="term" value="F:triacylglycerol lipase activity"/>
    <property type="evidence" value="ECO:0007669"/>
    <property type="project" value="UniProtKB-EC"/>
</dbReference>
<dbReference type="FunFam" id="3.40.50.1820:FF:000381">
    <property type="entry name" value="YJR107W-like protein"/>
    <property type="match status" value="1"/>
</dbReference>
<dbReference type="InterPro" id="IPR002921">
    <property type="entry name" value="Fungal_lipase-type"/>
</dbReference>
<dbReference type="OrthoDB" id="406844at2759"/>
<keyword evidence="2" id="KW-0378">Hydrolase</keyword>
<reference evidence="5" key="1">
    <citation type="journal article" date="2017" name="Nat. Genet.">
        <title>Contrasting evolutionary genome dynamics between domesticated and wild yeasts.</title>
        <authorList>
            <person name="Yue J.X."/>
            <person name="Li J."/>
            <person name="Aigrain L."/>
            <person name="Hallin J."/>
            <person name="Persson K."/>
            <person name="Oliver K."/>
            <person name="Bergstrom A."/>
            <person name="Coupland P."/>
            <person name="Warringer J."/>
            <person name="Lagomarsino M.C."/>
            <person name="Fischer G."/>
            <person name="Durbin R."/>
            <person name="Liti G."/>
        </authorList>
    </citation>
    <scope>NUCLEOTIDE SEQUENCE</scope>
    <source>
        <strain evidence="5">CBS432</strain>
    </source>
</reference>
<dbReference type="GO" id="GO:0006629">
    <property type="term" value="P:lipid metabolic process"/>
    <property type="evidence" value="ECO:0007669"/>
    <property type="project" value="InterPro"/>
</dbReference>
<dbReference type="VEuPathDB" id="FungiDB:SPAR_J02860"/>
<evidence type="ECO:0000313" key="5">
    <source>
        <dbReference type="RefSeq" id="XP_033767366.1"/>
    </source>
</evidence>
<dbReference type="InterPro" id="IPR051299">
    <property type="entry name" value="AB_hydrolase_lip/est"/>
</dbReference>
<dbReference type="CDD" id="cd00519">
    <property type="entry name" value="Lipase_3"/>
    <property type="match status" value="1"/>
</dbReference>
<evidence type="ECO:0000256" key="1">
    <source>
        <dbReference type="ARBA" id="ARBA00013279"/>
    </source>
</evidence>
<keyword evidence="3" id="KW-0732">Signal</keyword>
<feature type="chain" id="PRO_5034606575" description="triacylglycerol lipase" evidence="3">
    <location>
        <begin position="22"/>
        <end position="343"/>
    </location>
</feature>
<reference evidence="5" key="3">
    <citation type="submission" date="2025-07" db="EMBL/GenBank/DDBJ databases">
        <authorList>
            <consortium name="NCBI Genome Project"/>
        </authorList>
    </citation>
    <scope>NUCLEOTIDE SEQUENCE</scope>
    <source>
        <strain evidence="5">CBS432</strain>
    </source>
</reference>
<feature type="domain" description="Fungal lipase-type" evidence="4">
    <location>
        <begin position="112"/>
        <end position="276"/>
    </location>
</feature>
<dbReference type="InterPro" id="IPR029058">
    <property type="entry name" value="AB_hydrolase_fold"/>
</dbReference>
<organism evidence="5">
    <name type="scientific">Saccharomyces paradoxus</name>
    <name type="common">Yeast</name>
    <name type="synonym">Saccharomyces douglasii</name>
    <dbReference type="NCBI Taxonomy" id="27291"/>
    <lineage>
        <taxon>Eukaryota</taxon>
        <taxon>Fungi</taxon>
        <taxon>Dikarya</taxon>
        <taxon>Ascomycota</taxon>
        <taxon>Saccharomycotina</taxon>
        <taxon>Saccharomycetes</taxon>
        <taxon>Saccharomycetales</taxon>
        <taxon>Saccharomycetaceae</taxon>
        <taxon>Saccharomyces</taxon>
    </lineage>
</organism>
<gene>
    <name evidence="5" type="primary">LIH1</name>
    <name evidence="5" type="ORF">SPAR_J02860</name>
</gene>
<dbReference type="RefSeq" id="XP_033767366.1">
    <property type="nucleotide sequence ID" value="XM_033911475.1"/>
</dbReference>
<evidence type="ECO:0000259" key="4">
    <source>
        <dbReference type="Pfam" id="PF01764"/>
    </source>
</evidence>
<dbReference type="EC" id="3.1.1.3" evidence="1"/>
<evidence type="ECO:0000256" key="3">
    <source>
        <dbReference type="SAM" id="SignalP"/>
    </source>
</evidence>
<proteinExistence type="predicted"/>